<reference evidence="10 11" key="1">
    <citation type="submission" date="2013-12" db="EMBL/GenBank/DDBJ databases">
        <authorList>
            <consortium name="DOE Joint Genome Institute"/>
            <person name="Smidt H."/>
            <person name="Huntemann M."/>
            <person name="Han J."/>
            <person name="Chen A."/>
            <person name="Kyrpides N."/>
            <person name="Mavromatis K."/>
            <person name="Markowitz V."/>
            <person name="Palaniappan K."/>
            <person name="Ivanova N."/>
            <person name="Schaumberg A."/>
            <person name="Pati A."/>
            <person name="Liolios K."/>
            <person name="Nordberg H.P."/>
            <person name="Cantor M.N."/>
            <person name="Hua S.X."/>
            <person name="Woyke T."/>
        </authorList>
    </citation>
    <scope>NUCLEOTIDE SEQUENCE [LARGE SCALE GENOMIC DNA]</scope>
    <source>
        <strain evidence="11">DSM 15288</strain>
    </source>
</reference>
<dbReference type="OrthoDB" id="9782004at2"/>
<dbReference type="KEGG" id="dmt:DESME_00710"/>
<dbReference type="InterPro" id="IPR035906">
    <property type="entry name" value="MetI-like_sf"/>
</dbReference>
<sequence length="270" mass="29692">MSRKEKLLWRALIGFFAFSIFIPFTVIAVWSFSGRWAWPRLLPESFSLRGVQELFGGYSGALQVLGSSILISMVVAFLAVIIGMMTARALVFYDFRGKELIRFGAILPIIIPGTVFAMGIHVILIRLGLADNVFGVILVHLICALPYSIKIMTDNTAAFGRRLEEQALVLGASPGIVMTHITIPSLLPGIISSASLAYILSFSQYFITLIIGGGKVKTFSMMMVPYLQSGDRTIASAYSLVFIGSALLIFVIFEKAAKKFCKNESEYFFA</sequence>
<evidence type="ECO:0000256" key="5">
    <source>
        <dbReference type="ARBA" id="ARBA00022692"/>
    </source>
</evidence>
<keyword evidence="4" id="KW-0997">Cell inner membrane</keyword>
<dbReference type="HOGENOM" id="CLU_016047_3_1_9"/>
<dbReference type="PANTHER" id="PTHR43357">
    <property type="entry name" value="INNER MEMBRANE ABC TRANSPORTER PERMEASE PROTEIN YDCV"/>
    <property type="match status" value="1"/>
</dbReference>
<dbReference type="Proteomes" id="UP000010847">
    <property type="component" value="Chromosome"/>
</dbReference>
<dbReference type="CDD" id="cd06261">
    <property type="entry name" value="TM_PBP2"/>
    <property type="match status" value="1"/>
</dbReference>
<feature type="domain" description="ABC transmembrane type-1" evidence="9">
    <location>
        <begin position="65"/>
        <end position="253"/>
    </location>
</feature>
<feature type="transmembrane region" description="Helical" evidence="8">
    <location>
        <begin position="7"/>
        <end position="32"/>
    </location>
</feature>
<keyword evidence="11" id="KW-1185">Reference proteome</keyword>
<evidence type="ECO:0000256" key="6">
    <source>
        <dbReference type="ARBA" id="ARBA00022989"/>
    </source>
</evidence>
<evidence type="ECO:0000256" key="4">
    <source>
        <dbReference type="ARBA" id="ARBA00022519"/>
    </source>
</evidence>
<feature type="transmembrane region" description="Helical" evidence="8">
    <location>
        <begin position="196"/>
        <end position="214"/>
    </location>
</feature>
<evidence type="ECO:0000256" key="2">
    <source>
        <dbReference type="ARBA" id="ARBA00022448"/>
    </source>
</evidence>
<dbReference type="Gene3D" id="1.10.3720.10">
    <property type="entry name" value="MetI-like"/>
    <property type="match status" value="1"/>
</dbReference>
<feature type="transmembrane region" description="Helical" evidence="8">
    <location>
        <begin position="69"/>
        <end position="91"/>
    </location>
</feature>
<protein>
    <submittedName>
        <fullName evidence="10">ABC transporter permease</fullName>
    </submittedName>
</protein>
<dbReference type="InterPro" id="IPR000515">
    <property type="entry name" value="MetI-like"/>
</dbReference>
<feature type="transmembrane region" description="Helical" evidence="8">
    <location>
        <begin position="168"/>
        <end position="190"/>
    </location>
</feature>
<evidence type="ECO:0000256" key="8">
    <source>
        <dbReference type="RuleBase" id="RU363032"/>
    </source>
</evidence>
<dbReference type="RefSeq" id="WP_006718680.1">
    <property type="nucleotide sequence ID" value="NZ_CP007032.1"/>
</dbReference>
<name>W0E8E5_9FIRM</name>
<dbReference type="SUPFAM" id="SSF161098">
    <property type="entry name" value="MetI-like"/>
    <property type="match status" value="1"/>
</dbReference>
<comment type="subcellular location">
    <subcellularLocation>
        <location evidence="1">Cell inner membrane</location>
        <topology evidence="1">Multi-pass membrane protein</topology>
    </subcellularLocation>
    <subcellularLocation>
        <location evidence="8">Cell membrane</location>
        <topology evidence="8">Multi-pass membrane protein</topology>
    </subcellularLocation>
</comment>
<dbReference type="eggNOG" id="COG1177">
    <property type="taxonomic scope" value="Bacteria"/>
</dbReference>
<evidence type="ECO:0000256" key="3">
    <source>
        <dbReference type="ARBA" id="ARBA00022475"/>
    </source>
</evidence>
<dbReference type="EMBL" id="CP007032">
    <property type="protein sequence ID" value="AHF05778.1"/>
    <property type="molecule type" value="Genomic_DNA"/>
</dbReference>
<keyword evidence="5 8" id="KW-0812">Transmembrane</keyword>
<dbReference type="STRING" id="871968.DESME_00710"/>
<organism evidence="10 11">
    <name type="scientific">Desulfitobacterium metallireducens DSM 15288</name>
    <dbReference type="NCBI Taxonomy" id="871968"/>
    <lineage>
        <taxon>Bacteria</taxon>
        <taxon>Bacillati</taxon>
        <taxon>Bacillota</taxon>
        <taxon>Clostridia</taxon>
        <taxon>Eubacteriales</taxon>
        <taxon>Desulfitobacteriaceae</taxon>
        <taxon>Desulfitobacterium</taxon>
    </lineage>
</organism>
<feature type="transmembrane region" description="Helical" evidence="8">
    <location>
        <begin position="235"/>
        <end position="253"/>
    </location>
</feature>
<dbReference type="Pfam" id="PF00528">
    <property type="entry name" value="BPD_transp_1"/>
    <property type="match status" value="1"/>
</dbReference>
<keyword evidence="6 8" id="KW-1133">Transmembrane helix</keyword>
<comment type="similarity">
    <text evidence="8">Belongs to the binding-protein-dependent transport system permease family.</text>
</comment>
<keyword evidence="2 8" id="KW-0813">Transport</keyword>
<keyword evidence="7 8" id="KW-0472">Membrane</keyword>
<feature type="transmembrane region" description="Helical" evidence="8">
    <location>
        <begin position="129"/>
        <end position="147"/>
    </location>
</feature>
<gene>
    <name evidence="10" type="ORF">DESME_00710</name>
</gene>
<dbReference type="PROSITE" id="PS50928">
    <property type="entry name" value="ABC_TM1"/>
    <property type="match status" value="1"/>
</dbReference>
<dbReference type="GO" id="GO:0005886">
    <property type="term" value="C:plasma membrane"/>
    <property type="evidence" value="ECO:0007669"/>
    <property type="project" value="UniProtKB-SubCell"/>
</dbReference>
<proteinExistence type="inferred from homology"/>
<keyword evidence="3" id="KW-1003">Cell membrane</keyword>
<evidence type="ECO:0000313" key="10">
    <source>
        <dbReference type="EMBL" id="AHF05778.1"/>
    </source>
</evidence>
<feature type="transmembrane region" description="Helical" evidence="8">
    <location>
        <begin position="103"/>
        <end position="123"/>
    </location>
</feature>
<evidence type="ECO:0000256" key="1">
    <source>
        <dbReference type="ARBA" id="ARBA00004429"/>
    </source>
</evidence>
<evidence type="ECO:0000256" key="7">
    <source>
        <dbReference type="ARBA" id="ARBA00023136"/>
    </source>
</evidence>
<evidence type="ECO:0000259" key="9">
    <source>
        <dbReference type="PROSITE" id="PS50928"/>
    </source>
</evidence>
<dbReference type="AlphaFoldDB" id="W0E8E5"/>
<evidence type="ECO:0000313" key="11">
    <source>
        <dbReference type="Proteomes" id="UP000010847"/>
    </source>
</evidence>
<dbReference type="GO" id="GO:0055085">
    <property type="term" value="P:transmembrane transport"/>
    <property type="evidence" value="ECO:0007669"/>
    <property type="project" value="InterPro"/>
</dbReference>
<dbReference type="PANTHER" id="PTHR43357:SF4">
    <property type="entry name" value="INNER MEMBRANE ABC TRANSPORTER PERMEASE PROTEIN YDCV"/>
    <property type="match status" value="1"/>
</dbReference>
<accession>W0E8E5</accession>